<name>A0A4R8Z7G7_9MICO</name>
<comment type="caution">
    <text evidence="2">The sequence shown here is derived from an EMBL/GenBank/DDBJ whole genome shotgun (WGS) entry which is preliminary data.</text>
</comment>
<evidence type="ECO:0000313" key="3">
    <source>
        <dbReference type="Proteomes" id="UP000298424"/>
    </source>
</evidence>
<dbReference type="AlphaFoldDB" id="A0A4R8Z7G7"/>
<gene>
    <name evidence="2" type="ORF">E3T27_16355</name>
</gene>
<dbReference type="Proteomes" id="UP000298424">
    <property type="component" value="Unassembled WGS sequence"/>
</dbReference>
<keyword evidence="3" id="KW-1185">Reference proteome</keyword>
<protein>
    <submittedName>
        <fullName evidence="2">Uncharacterized protein</fullName>
    </submittedName>
</protein>
<keyword evidence="1" id="KW-0812">Transmembrane</keyword>
<organism evidence="2 3">
    <name type="scientific">Cryobacterium lyxosi</name>
    <dbReference type="NCBI Taxonomy" id="1259228"/>
    <lineage>
        <taxon>Bacteria</taxon>
        <taxon>Bacillati</taxon>
        <taxon>Actinomycetota</taxon>
        <taxon>Actinomycetes</taxon>
        <taxon>Micrococcales</taxon>
        <taxon>Microbacteriaceae</taxon>
        <taxon>Cryobacterium</taxon>
    </lineage>
</organism>
<evidence type="ECO:0000256" key="1">
    <source>
        <dbReference type="SAM" id="Phobius"/>
    </source>
</evidence>
<feature type="transmembrane region" description="Helical" evidence="1">
    <location>
        <begin position="35"/>
        <end position="52"/>
    </location>
</feature>
<evidence type="ECO:0000313" key="2">
    <source>
        <dbReference type="EMBL" id="TFD22746.1"/>
    </source>
</evidence>
<reference evidence="2 3" key="1">
    <citation type="submission" date="2019-03" db="EMBL/GenBank/DDBJ databases">
        <title>Genomics of glacier-inhabiting Cryobacterium strains.</title>
        <authorList>
            <person name="Liu Q."/>
            <person name="Xin Y.-H."/>
        </authorList>
    </citation>
    <scope>NUCLEOTIDE SEQUENCE [LARGE SCALE GENOMIC DNA]</scope>
    <source>
        <strain evidence="2 3">TMT1-1</strain>
    </source>
</reference>
<dbReference type="OrthoDB" id="5122840at2"/>
<feature type="transmembrane region" description="Helical" evidence="1">
    <location>
        <begin position="12"/>
        <end position="29"/>
    </location>
</feature>
<proteinExistence type="predicted"/>
<sequence>MVGLWESITRVGATAWFAIAVLLTVVGYFGGEEALWSLLWLIPHAVILFGVWRGSRTAWAILVSVSAALAATLGIVGIGMQFGSGFVMNIYWWGPTAHGAALLCLVVFRASRRRAVTVKPQAIHDSPSELERTQNAAL</sequence>
<feature type="transmembrane region" description="Helical" evidence="1">
    <location>
        <begin position="90"/>
        <end position="108"/>
    </location>
</feature>
<keyword evidence="1" id="KW-1133">Transmembrane helix</keyword>
<keyword evidence="1" id="KW-0472">Membrane</keyword>
<feature type="transmembrane region" description="Helical" evidence="1">
    <location>
        <begin position="59"/>
        <end position="78"/>
    </location>
</feature>
<dbReference type="RefSeq" id="WP_134574063.1">
    <property type="nucleotide sequence ID" value="NZ_SOGT01000020.1"/>
</dbReference>
<dbReference type="EMBL" id="SOGT01000020">
    <property type="protein sequence ID" value="TFD22746.1"/>
    <property type="molecule type" value="Genomic_DNA"/>
</dbReference>
<accession>A0A4R8Z7G7</accession>